<dbReference type="PROSITE" id="PS50102">
    <property type="entry name" value="RRM"/>
    <property type="match status" value="1"/>
</dbReference>
<evidence type="ECO:0000256" key="7">
    <source>
        <dbReference type="ARBA" id="ARBA00030821"/>
    </source>
</evidence>
<evidence type="ECO:0000256" key="5">
    <source>
        <dbReference type="ARBA" id="ARBA00023187"/>
    </source>
</evidence>
<dbReference type="Ensembl" id="ENSOGAT00000025492.1">
    <property type="protein sequence ID" value="ENSOGAP00000017260.1"/>
    <property type="gene ID" value="ENSOGAG00000034729.1"/>
</dbReference>
<evidence type="ECO:0000256" key="8">
    <source>
        <dbReference type="ARBA" id="ARBA00067256"/>
    </source>
</evidence>
<dbReference type="SMART" id="SM00360">
    <property type="entry name" value="RRM"/>
    <property type="match status" value="1"/>
</dbReference>
<dbReference type="AlphaFoldDB" id="H0XMB9"/>
<feature type="domain" description="RRM" evidence="12">
    <location>
        <begin position="217"/>
        <end position="279"/>
    </location>
</feature>
<dbReference type="Pfam" id="PF00076">
    <property type="entry name" value="RRM_1"/>
    <property type="match status" value="1"/>
</dbReference>
<evidence type="ECO:0000256" key="6">
    <source>
        <dbReference type="ARBA" id="ARBA00023242"/>
    </source>
</evidence>
<evidence type="ECO:0000256" key="4">
    <source>
        <dbReference type="ARBA" id="ARBA00022884"/>
    </source>
</evidence>
<feature type="compositionally biased region" description="Basic and acidic residues" evidence="11">
    <location>
        <begin position="1"/>
        <end position="18"/>
    </location>
</feature>
<protein>
    <recommendedName>
        <fullName evidence="8">Splicing factor U2AF 65 kDa subunit</fullName>
    </recommendedName>
    <alternativeName>
        <fullName evidence="9">U2 auxiliary factor 65 kDa subunit</fullName>
    </alternativeName>
    <alternativeName>
        <fullName evidence="7">U2 snRNP auxiliary factor large subunit</fullName>
    </alternativeName>
</protein>
<dbReference type="eggNOG" id="KOG0120">
    <property type="taxonomic scope" value="Eukaryota"/>
</dbReference>
<dbReference type="PANTHER" id="PTHR23139">
    <property type="entry name" value="RNA-BINDING PROTEIN"/>
    <property type="match status" value="1"/>
</dbReference>
<evidence type="ECO:0000256" key="11">
    <source>
        <dbReference type="SAM" id="MobiDB-lite"/>
    </source>
</evidence>
<dbReference type="InterPro" id="IPR000504">
    <property type="entry name" value="RRM_dom"/>
</dbReference>
<dbReference type="InterPro" id="IPR012677">
    <property type="entry name" value="Nucleotide-bd_a/b_plait_sf"/>
</dbReference>
<evidence type="ECO:0000256" key="3">
    <source>
        <dbReference type="ARBA" id="ARBA00022737"/>
    </source>
</evidence>
<accession>H0XMB9</accession>
<dbReference type="Gene3D" id="3.30.70.330">
    <property type="match status" value="3"/>
</dbReference>
<dbReference type="GO" id="GO:0006397">
    <property type="term" value="P:mRNA processing"/>
    <property type="evidence" value="ECO:0007669"/>
    <property type="project" value="UniProtKB-KW"/>
</dbReference>
<dbReference type="InterPro" id="IPR035979">
    <property type="entry name" value="RBD_domain_sf"/>
</dbReference>
<dbReference type="SUPFAM" id="SSF54928">
    <property type="entry name" value="RNA-binding domain, RBD"/>
    <property type="match status" value="2"/>
</dbReference>
<reference evidence="13" key="2">
    <citation type="submission" date="2025-08" db="UniProtKB">
        <authorList>
            <consortium name="Ensembl"/>
        </authorList>
    </citation>
    <scope>IDENTIFICATION</scope>
</reference>
<dbReference type="FunFam" id="3.30.70.330:FF:000097">
    <property type="entry name" value="U2 snRNP auxiliary factor large subunit"/>
    <property type="match status" value="1"/>
</dbReference>
<dbReference type="STRING" id="30611.ENSOGAP00000017260"/>
<keyword evidence="3" id="KW-0677">Repeat</keyword>
<evidence type="ECO:0000256" key="2">
    <source>
        <dbReference type="ARBA" id="ARBA00022664"/>
    </source>
</evidence>
<organism evidence="13 14">
    <name type="scientific">Otolemur garnettii</name>
    <name type="common">Small-eared galago</name>
    <name type="synonym">Garnett's greater bushbaby</name>
    <dbReference type="NCBI Taxonomy" id="30611"/>
    <lineage>
        <taxon>Eukaryota</taxon>
        <taxon>Metazoa</taxon>
        <taxon>Chordata</taxon>
        <taxon>Craniata</taxon>
        <taxon>Vertebrata</taxon>
        <taxon>Euteleostomi</taxon>
        <taxon>Mammalia</taxon>
        <taxon>Eutheria</taxon>
        <taxon>Euarchontoglires</taxon>
        <taxon>Primates</taxon>
        <taxon>Strepsirrhini</taxon>
        <taxon>Lorisiformes</taxon>
        <taxon>Galagidae</taxon>
        <taxon>Otolemur</taxon>
    </lineage>
</organism>
<dbReference type="Proteomes" id="UP000005225">
    <property type="component" value="Unassembled WGS sequence"/>
</dbReference>
<evidence type="ECO:0000256" key="9">
    <source>
        <dbReference type="ARBA" id="ARBA00080865"/>
    </source>
</evidence>
<evidence type="ECO:0000313" key="13">
    <source>
        <dbReference type="Ensembl" id="ENSOGAP00000017260.1"/>
    </source>
</evidence>
<evidence type="ECO:0000256" key="10">
    <source>
        <dbReference type="PROSITE-ProRule" id="PRU00176"/>
    </source>
</evidence>
<proteinExistence type="predicted"/>
<dbReference type="GO" id="GO:0003723">
    <property type="term" value="F:RNA binding"/>
    <property type="evidence" value="ECO:0007669"/>
    <property type="project" value="UniProtKB-UniRule"/>
</dbReference>
<keyword evidence="14" id="KW-1185">Reference proteome</keyword>
<dbReference type="GO" id="GO:0008380">
    <property type="term" value="P:RNA splicing"/>
    <property type="evidence" value="ECO:0007669"/>
    <property type="project" value="UniProtKB-KW"/>
</dbReference>
<dbReference type="GO" id="GO:0005634">
    <property type="term" value="C:nucleus"/>
    <property type="evidence" value="ECO:0007669"/>
    <property type="project" value="UniProtKB-SubCell"/>
</dbReference>
<dbReference type="InParanoid" id="H0XMB9"/>
<reference evidence="13" key="3">
    <citation type="submission" date="2025-09" db="UniProtKB">
        <authorList>
            <consortium name="Ensembl"/>
        </authorList>
    </citation>
    <scope>IDENTIFICATION</scope>
</reference>
<dbReference type="HOGENOM" id="CLU_021795_4_2_1"/>
<evidence type="ECO:0000256" key="1">
    <source>
        <dbReference type="ARBA" id="ARBA00004123"/>
    </source>
</evidence>
<dbReference type="CDD" id="cd12232">
    <property type="entry name" value="RRM3_U2AF65"/>
    <property type="match status" value="1"/>
</dbReference>
<dbReference type="FunFam" id="3.30.70.330:FF:000074">
    <property type="entry name" value="U2 snRNP auxiliary factor large subunit"/>
    <property type="match status" value="1"/>
</dbReference>
<comment type="subcellular location">
    <subcellularLocation>
        <location evidence="1">Nucleus</location>
    </subcellularLocation>
</comment>
<feature type="region of interest" description="Disordered" evidence="11">
    <location>
        <begin position="1"/>
        <end position="58"/>
    </location>
</feature>
<reference evidence="14" key="1">
    <citation type="submission" date="2011-03" db="EMBL/GenBank/DDBJ databases">
        <title>Version 3 of the genome sequence of Otolemur garnettii (Bushbaby).</title>
        <authorList>
            <consortium name="The Broad Institute Genome Sequencing Platform"/>
            <person name="Di Palma F."/>
            <person name="Johnson J."/>
            <person name="Lander E.S."/>
            <person name="Lindblad-Toh K."/>
            <person name="Jaffe D.B."/>
            <person name="Gnerre S."/>
            <person name="MacCallum I."/>
            <person name="Przybylski D."/>
            <person name="Ribeiro F.J."/>
            <person name="Burton J.N."/>
            <person name="Walker B.J."/>
            <person name="Sharpe T."/>
            <person name="Hall G."/>
        </authorList>
    </citation>
    <scope>NUCLEOTIDE SEQUENCE [LARGE SCALE GENOMIC DNA]</scope>
</reference>
<evidence type="ECO:0000313" key="14">
    <source>
        <dbReference type="Proteomes" id="UP000005225"/>
    </source>
</evidence>
<dbReference type="CDD" id="cd12231">
    <property type="entry name" value="RRM2_U2AF65"/>
    <property type="match status" value="1"/>
</dbReference>
<keyword evidence="2" id="KW-0507">mRNA processing</keyword>
<dbReference type="EMBL" id="AAQR03110928">
    <property type="status" value="NOT_ANNOTATED_CDS"/>
    <property type="molecule type" value="Genomic_DNA"/>
</dbReference>
<keyword evidence="4 10" id="KW-0694">RNA-binding</keyword>
<dbReference type="OMA" id="PEVANWE"/>
<dbReference type="GeneTree" id="ENSGT00940000155556"/>
<evidence type="ECO:0000259" key="12">
    <source>
        <dbReference type="PROSITE" id="PS50102"/>
    </source>
</evidence>
<name>H0XMB9_OTOGA</name>
<sequence>NRNVRRIKESGTKENQHRERSHSHPSSQERERQSCSRHPSGRDQLLTPGTGSKEANPRPEVANWEWWIDSFSTMRGKRSVNTRTCHYRAVQGQQAAGQIPAAAVLHPSFTPRHMGSILGVPKMAMMDSSTPRCARRADLNPGKPVLAVQINQDKNFALLEFRWVDETQAVGFDGITFQGQSLKICKPHDYQPLPSVSENPSVHMPGVASTVVPDSAHKLFIGGLPAHLHDDQVKELLTSFGPLKAFNLVKDSAGLFKGCAFCEFLDVALADCAIAGLHGLQRASVWAKSTMLSATSQMLVPLQVPSLMSSRVQRGGRPTEMLCLLNMVPEELRDDDEDEDMVEDMRAECSKYGLLRSLEPRSLDGVEVPGCGKIFVEFTVFDSQKAMQGLTGRRFTNRVVVLTKSCDPDSYPLDFW</sequence>
<keyword evidence="5" id="KW-0508">mRNA splicing</keyword>
<keyword evidence="6" id="KW-0539">Nucleus</keyword>